<dbReference type="Pfam" id="PF03795">
    <property type="entry name" value="YCII"/>
    <property type="match status" value="1"/>
</dbReference>
<dbReference type="KEGG" id="mik:FOE78_01905"/>
<accession>A0A516PUI1</accession>
<comment type="similarity">
    <text evidence="1">Belongs to the YciI family.</text>
</comment>
<dbReference type="Gene3D" id="3.30.70.1060">
    <property type="entry name" value="Dimeric alpha+beta barrel"/>
    <property type="match status" value="1"/>
</dbReference>
<dbReference type="OrthoDB" id="668782at2"/>
<dbReference type="InterPro" id="IPR011008">
    <property type="entry name" value="Dimeric_a/b-barrel"/>
</dbReference>
<dbReference type="EMBL" id="CP041692">
    <property type="protein sequence ID" value="QDP94837.1"/>
    <property type="molecule type" value="Genomic_DNA"/>
</dbReference>
<evidence type="ECO:0000313" key="3">
    <source>
        <dbReference type="EMBL" id="QDP94837.1"/>
    </source>
</evidence>
<evidence type="ECO:0000259" key="2">
    <source>
        <dbReference type="Pfam" id="PF03795"/>
    </source>
</evidence>
<gene>
    <name evidence="3" type="ORF">FOE78_01905</name>
</gene>
<reference evidence="3 4" key="1">
    <citation type="submission" date="2019-07" db="EMBL/GenBank/DDBJ databases">
        <title>Microlunatus dokdonensis sp. nov. isolated from the rhizospheric soil of the wild plant Elymus tsukushiensis.</title>
        <authorList>
            <person name="Ghim S.-Y."/>
            <person name="Hwang Y.-J."/>
            <person name="Son J.-S."/>
            <person name="Shin J.-H."/>
        </authorList>
    </citation>
    <scope>NUCLEOTIDE SEQUENCE [LARGE SCALE GENOMIC DNA]</scope>
    <source>
        <strain evidence="3 4">KUDC0627</strain>
    </source>
</reference>
<feature type="domain" description="YCII-related" evidence="2">
    <location>
        <begin position="16"/>
        <end position="98"/>
    </location>
</feature>
<dbReference type="AlphaFoldDB" id="A0A516PUI1"/>
<dbReference type="InterPro" id="IPR005545">
    <property type="entry name" value="YCII"/>
</dbReference>
<protein>
    <recommendedName>
        <fullName evidence="2">YCII-related domain-containing protein</fullName>
    </recommendedName>
</protein>
<dbReference type="RefSeq" id="WP_143984825.1">
    <property type="nucleotide sequence ID" value="NZ_CP041692.1"/>
</dbReference>
<proteinExistence type="inferred from homology"/>
<dbReference type="PANTHER" id="PTHR35174">
    <property type="entry name" value="BLL7171 PROTEIN-RELATED"/>
    <property type="match status" value="1"/>
</dbReference>
<organism evidence="3 4">
    <name type="scientific">Microlunatus elymi</name>
    <dbReference type="NCBI Taxonomy" id="2596828"/>
    <lineage>
        <taxon>Bacteria</taxon>
        <taxon>Bacillati</taxon>
        <taxon>Actinomycetota</taxon>
        <taxon>Actinomycetes</taxon>
        <taxon>Propionibacteriales</taxon>
        <taxon>Propionibacteriaceae</taxon>
        <taxon>Microlunatus</taxon>
    </lineage>
</organism>
<sequence>MTRYLISIFQPSAATQPSAEELTKIMADVDAVNTEIKNAGAWVFAGGLDDPSTATVVTTSNGEPVLIDGPYVELKEYLGGFTLIDVDDLDAALHWARRLHGAIGLPMEVRPLYNEF</sequence>
<evidence type="ECO:0000313" key="4">
    <source>
        <dbReference type="Proteomes" id="UP000319263"/>
    </source>
</evidence>
<dbReference type="Proteomes" id="UP000319263">
    <property type="component" value="Chromosome"/>
</dbReference>
<dbReference type="SUPFAM" id="SSF54909">
    <property type="entry name" value="Dimeric alpha+beta barrel"/>
    <property type="match status" value="1"/>
</dbReference>
<dbReference type="PANTHER" id="PTHR35174:SF3">
    <property type="entry name" value="BLL7171 PROTEIN"/>
    <property type="match status" value="1"/>
</dbReference>
<keyword evidence="4" id="KW-1185">Reference proteome</keyword>
<evidence type="ECO:0000256" key="1">
    <source>
        <dbReference type="ARBA" id="ARBA00007689"/>
    </source>
</evidence>
<name>A0A516PUI1_9ACTN</name>